<dbReference type="Proteomes" id="UP000499080">
    <property type="component" value="Unassembled WGS sequence"/>
</dbReference>
<keyword evidence="2" id="KW-1185">Reference proteome</keyword>
<dbReference type="EMBL" id="BGPR01232607">
    <property type="protein sequence ID" value="GBL81027.1"/>
    <property type="molecule type" value="Genomic_DNA"/>
</dbReference>
<evidence type="ECO:0000313" key="2">
    <source>
        <dbReference type="Proteomes" id="UP000499080"/>
    </source>
</evidence>
<sequence length="110" mass="12678">MFRVTRRGEVPDFAPATVISTKFLFYFNSYQTLGLVMGSYQTLCLGTNLTLRAYQNYHFHIVSCPKMIENAWEGVTKRALTSAWKKLWPESFVECDIEESEIMLCGAYSQ</sequence>
<evidence type="ECO:0000313" key="1">
    <source>
        <dbReference type="EMBL" id="GBL81027.1"/>
    </source>
</evidence>
<protein>
    <recommendedName>
        <fullName evidence="3">DDE-1 domain-containing protein</fullName>
    </recommendedName>
</protein>
<reference evidence="1 2" key="1">
    <citation type="journal article" date="2019" name="Sci. Rep.">
        <title>Orb-weaving spider Araneus ventricosus genome elucidates the spidroin gene catalogue.</title>
        <authorList>
            <person name="Kono N."/>
            <person name="Nakamura H."/>
            <person name="Ohtoshi R."/>
            <person name="Moran D.A.P."/>
            <person name="Shinohara A."/>
            <person name="Yoshida Y."/>
            <person name="Fujiwara M."/>
            <person name="Mori M."/>
            <person name="Tomita M."/>
            <person name="Arakawa K."/>
        </authorList>
    </citation>
    <scope>NUCLEOTIDE SEQUENCE [LARGE SCALE GENOMIC DNA]</scope>
</reference>
<gene>
    <name evidence="1" type="ORF">AVEN_274093_1</name>
</gene>
<dbReference type="AlphaFoldDB" id="A0A4Y2ANE4"/>
<comment type="caution">
    <text evidence="1">The sequence shown here is derived from an EMBL/GenBank/DDBJ whole genome shotgun (WGS) entry which is preliminary data.</text>
</comment>
<name>A0A4Y2ANE4_ARAVE</name>
<evidence type="ECO:0008006" key="3">
    <source>
        <dbReference type="Google" id="ProtNLM"/>
    </source>
</evidence>
<organism evidence="1 2">
    <name type="scientific">Araneus ventricosus</name>
    <name type="common">Orbweaver spider</name>
    <name type="synonym">Epeira ventricosa</name>
    <dbReference type="NCBI Taxonomy" id="182803"/>
    <lineage>
        <taxon>Eukaryota</taxon>
        <taxon>Metazoa</taxon>
        <taxon>Ecdysozoa</taxon>
        <taxon>Arthropoda</taxon>
        <taxon>Chelicerata</taxon>
        <taxon>Arachnida</taxon>
        <taxon>Araneae</taxon>
        <taxon>Araneomorphae</taxon>
        <taxon>Entelegynae</taxon>
        <taxon>Araneoidea</taxon>
        <taxon>Araneidae</taxon>
        <taxon>Araneus</taxon>
    </lineage>
</organism>
<accession>A0A4Y2ANE4</accession>
<dbReference type="OrthoDB" id="7422307at2759"/>
<proteinExistence type="predicted"/>